<dbReference type="Proteomes" id="UP000076580">
    <property type="component" value="Chromosome 02"/>
</dbReference>
<comment type="subcellular location">
    <subcellularLocation>
        <location evidence="1">Membrane</location>
    </subcellularLocation>
</comment>
<dbReference type="GO" id="GO:0016780">
    <property type="term" value="F:phosphotransferase activity, for other substituted phosphate groups"/>
    <property type="evidence" value="ECO:0007669"/>
    <property type="project" value="InterPro"/>
</dbReference>
<evidence type="ECO:0008006" key="9">
    <source>
        <dbReference type="Google" id="ProtNLM"/>
    </source>
</evidence>
<dbReference type="InterPro" id="IPR014472">
    <property type="entry name" value="CHOPT"/>
</dbReference>
<feature type="transmembrane region" description="Helical" evidence="6">
    <location>
        <begin position="277"/>
        <end position="299"/>
    </location>
</feature>
<dbReference type="InterPro" id="IPR000462">
    <property type="entry name" value="CDP-OH_P_trans"/>
</dbReference>
<gene>
    <name evidence="7" type="ORF">DCS_04602</name>
</gene>
<evidence type="ECO:0000256" key="4">
    <source>
        <dbReference type="ARBA" id="ARBA00023136"/>
    </source>
</evidence>
<dbReference type="GeneID" id="63717245"/>
<feature type="transmembrane region" description="Helical" evidence="6">
    <location>
        <begin position="371"/>
        <end position="393"/>
    </location>
</feature>
<dbReference type="AlphaFoldDB" id="A0A151GKM6"/>
<dbReference type="EMBL" id="LAYC01000002">
    <property type="protein sequence ID" value="KYK57591.1"/>
    <property type="molecule type" value="Genomic_DNA"/>
</dbReference>
<evidence type="ECO:0000313" key="7">
    <source>
        <dbReference type="EMBL" id="KYK57591.1"/>
    </source>
</evidence>
<evidence type="ECO:0000313" key="8">
    <source>
        <dbReference type="Proteomes" id="UP000076580"/>
    </source>
</evidence>
<name>A0A151GKM6_DRECN</name>
<dbReference type="Gene3D" id="1.20.120.1760">
    <property type="match status" value="1"/>
</dbReference>
<evidence type="ECO:0000256" key="1">
    <source>
        <dbReference type="ARBA" id="ARBA00004370"/>
    </source>
</evidence>
<accession>A0A151GKM6</accession>
<reference evidence="7 8" key="1">
    <citation type="journal article" date="2016" name="Sci. Rep.">
        <title>Insights into Adaptations to a Near-Obligate Nematode Endoparasitic Lifestyle from the Finished Genome of Drechmeria coniospora.</title>
        <authorList>
            <person name="Zhang L."/>
            <person name="Zhou Z."/>
            <person name="Guo Q."/>
            <person name="Fokkens L."/>
            <person name="Miskei M."/>
            <person name="Pocsi I."/>
            <person name="Zhang W."/>
            <person name="Chen M."/>
            <person name="Wang L."/>
            <person name="Sun Y."/>
            <person name="Donzelli B.G."/>
            <person name="Gibson D.M."/>
            <person name="Nelson D.R."/>
            <person name="Luo J.G."/>
            <person name="Rep M."/>
            <person name="Liu H."/>
            <person name="Yang S."/>
            <person name="Wang J."/>
            <person name="Krasnoff S.B."/>
            <person name="Xu Y."/>
            <person name="Molnar I."/>
            <person name="Lin M."/>
        </authorList>
    </citation>
    <scope>NUCLEOTIDE SEQUENCE [LARGE SCALE GENOMIC DNA]</scope>
    <source>
        <strain evidence="7 8">ARSEF 6962</strain>
    </source>
</reference>
<feature type="transmembrane region" description="Helical" evidence="6">
    <location>
        <begin position="311"/>
        <end position="331"/>
    </location>
</feature>
<comment type="similarity">
    <text evidence="2 5">Belongs to the CDP-alcohol phosphatidyltransferase class-I family.</text>
</comment>
<dbReference type="FunFam" id="1.20.120.1760:FF:000029">
    <property type="entry name" value="CDP-alcohol phosphatidyltransferase protein"/>
    <property type="match status" value="1"/>
</dbReference>
<feature type="transmembrane region" description="Helical" evidence="6">
    <location>
        <begin position="103"/>
        <end position="123"/>
    </location>
</feature>
<keyword evidence="8" id="KW-1185">Reference proteome</keyword>
<keyword evidence="6" id="KW-1133">Transmembrane helix</keyword>
<dbReference type="PANTHER" id="PTHR10414:SF77">
    <property type="entry name" value="CDP-ALCOHOL PHOSPHATIDYLTRANSFERASE FAMILY PROTEIN"/>
    <property type="match status" value="1"/>
</dbReference>
<dbReference type="RefSeq" id="XP_040656943.1">
    <property type="nucleotide sequence ID" value="XM_040801910.1"/>
</dbReference>
<keyword evidence="4 6" id="KW-0472">Membrane</keyword>
<proteinExistence type="inferred from homology"/>
<protein>
    <recommendedName>
        <fullName evidence="9">Sn-1,2-diacylglycerol cholinephosphotransferase</fullName>
    </recommendedName>
</protein>
<dbReference type="InParanoid" id="A0A151GKM6"/>
<dbReference type="PROSITE" id="PS00379">
    <property type="entry name" value="CDP_ALCOHOL_P_TRANSF"/>
    <property type="match status" value="1"/>
</dbReference>
<evidence type="ECO:0000256" key="5">
    <source>
        <dbReference type="RuleBase" id="RU003750"/>
    </source>
</evidence>
<evidence type="ECO:0000256" key="2">
    <source>
        <dbReference type="ARBA" id="ARBA00010441"/>
    </source>
</evidence>
<dbReference type="GO" id="GO:0008654">
    <property type="term" value="P:phospholipid biosynthetic process"/>
    <property type="evidence" value="ECO:0007669"/>
    <property type="project" value="InterPro"/>
</dbReference>
<keyword evidence="6" id="KW-0812">Transmembrane</keyword>
<dbReference type="STRING" id="98403.A0A151GKM6"/>
<sequence length="462" mass="51473">MSGGETLPLYEREDISTMAPNRKTAIAECISDEALIHLKSYKYSSVDKSPISKYILGPWLPPSLLPETERRPLVKVEHDTDEVRLQWNAFVEILPLWIAPNMVTLLGFFFILGNVLLLVIYMPDLVGPGPSWLYFSFAFGLFMYQTMDNVDGKQARRTGTSSGLGELFDHGIDSLNCTLASLLETAAMGLGTSHAGIFTALCPCLPMFFSTWETYHTHTLYLGVFNGPTEGLLIACAIMIVSGIWGPGVWTQPLANLFGPLLPGLGERLGETTIRDIWIGIIVFSLLVGHVPFCVLNVAKARRRQNLPIAPVFFEWIPMAVFTVSIGAWVFSPHSTLMHDNHLVLFCMTMSFVFGRLTTKMILAHLTRQPFPYWTVMLTPLVGGAVLGNLPIFGLPKISATTELYYLWAYLFFALVVYFRWAYLVITSICNFLGINALTIPKEKQAANKQARAATKLQEKST</sequence>
<dbReference type="InterPro" id="IPR043130">
    <property type="entry name" value="CDP-OH_PTrfase_TM_dom"/>
</dbReference>
<dbReference type="InterPro" id="IPR048254">
    <property type="entry name" value="CDP_ALCOHOL_P_TRANSF_CS"/>
</dbReference>
<dbReference type="GO" id="GO:0016020">
    <property type="term" value="C:membrane"/>
    <property type="evidence" value="ECO:0007669"/>
    <property type="project" value="UniProtKB-SubCell"/>
</dbReference>
<evidence type="ECO:0000256" key="6">
    <source>
        <dbReference type="SAM" id="Phobius"/>
    </source>
</evidence>
<dbReference type="PANTHER" id="PTHR10414">
    <property type="entry name" value="ETHANOLAMINEPHOSPHOTRANSFERASE"/>
    <property type="match status" value="1"/>
</dbReference>
<comment type="caution">
    <text evidence="7">The sequence shown here is derived from an EMBL/GenBank/DDBJ whole genome shotgun (WGS) entry which is preliminary data.</text>
</comment>
<keyword evidence="3 5" id="KW-0808">Transferase</keyword>
<evidence type="ECO:0000256" key="3">
    <source>
        <dbReference type="ARBA" id="ARBA00022679"/>
    </source>
</evidence>
<feature type="transmembrane region" description="Helical" evidence="6">
    <location>
        <begin position="343"/>
        <end position="359"/>
    </location>
</feature>
<feature type="transmembrane region" description="Helical" evidence="6">
    <location>
        <begin position="405"/>
        <end position="426"/>
    </location>
</feature>
<organism evidence="7 8">
    <name type="scientific">Drechmeria coniospora</name>
    <name type="common">Nematophagous fungus</name>
    <name type="synonym">Meria coniospora</name>
    <dbReference type="NCBI Taxonomy" id="98403"/>
    <lineage>
        <taxon>Eukaryota</taxon>
        <taxon>Fungi</taxon>
        <taxon>Dikarya</taxon>
        <taxon>Ascomycota</taxon>
        <taxon>Pezizomycotina</taxon>
        <taxon>Sordariomycetes</taxon>
        <taxon>Hypocreomycetidae</taxon>
        <taxon>Hypocreales</taxon>
        <taxon>Ophiocordycipitaceae</taxon>
        <taxon>Drechmeria</taxon>
    </lineage>
</organism>
<dbReference type="Pfam" id="PF01066">
    <property type="entry name" value="CDP-OH_P_transf"/>
    <property type="match status" value="1"/>
</dbReference>
<feature type="transmembrane region" description="Helical" evidence="6">
    <location>
        <begin position="129"/>
        <end position="147"/>
    </location>
</feature>